<protein>
    <submittedName>
        <fullName evidence="1">Uncharacterized protein</fullName>
    </submittedName>
</protein>
<name>A0A074XZZ1_AURPU</name>
<dbReference type="EMBL" id="KL584976">
    <property type="protein sequence ID" value="KEQ87542.1"/>
    <property type="molecule type" value="Genomic_DNA"/>
</dbReference>
<dbReference type="AlphaFoldDB" id="A0A074XZZ1"/>
<dbReference type="GeneID" id="40741096"/>
<proteinExistence type="predicted"/>
<reference evidence="1 2" key="1">
    <citation type="journal article" date="2014" name="BMC Genomics">
        <title>Genome sequencing of four Aureobasidium pullulans varieties: biotechnological potential, stress tolerance, and description of new species.</title>
        <authorList>
            <person name="Gostin Ar C."/>
            <person name="Ohm R.A."/>
            <person name="Kogej T."/>
            <person name="Sonjak S."/>
            <person name="Turk M."/>
            <person name="Zajc J."/>
            <person name="Zalar P."/>
            <person name="Grube M."/>
            <person name="Sun H."/>
            <person name="Han J."/>
            <person name="Sharma A."/>
            <person name="Chiniquy J."/>
            <person name="Ngan C.Y."/>
            <person name="Lipzen A."/>
            <person name="Barry K."/>
            <person name="Grigoriev I.V."/>
            <person name="Gunde-Cimerman N."/>
        </authorList>
    </citation>
    <scope>NUCLEOTIDE SEQUENCE [LARGE SCALE GENOMIC DNA]</scope>
    <source>
        <strain evidence="1 2">EXF-150</strain>
    </source>
</reference>
<dbReference type="HOGENOM" id="CLU_1731076_0_0_1"/>
<gene>
    <name evidence="1" type="ORF">M438DRAFT_126892</name>
</gene>
<dbReference type="RefSeq" id="XP_029763729.1">
    <property type="nucleotide sequence ID" value="XM_029898790.1"/>
</dbReference>
<accession>A0A074XZZ1</accession>
<evidence type="ECO:0000313" key="2">
    <source>
        <dbReference type="Proteomes" id="UP000030706"/>
    </source>
</evidence>
<sequence>MAGRNRWGSFWCGEMRRSRDCDNGTAMRRGLGGDDGEGRRGEKEKWLVWRRQHQEKNSWMSKSRSKDVDVDVAGSTLLKKLDFEMLLFIRMSTTSLPSKLTTLCSLRTPASQVFCSRTPETATVLMHDMMRHVFRWFLPQQPSVCPSDNSV</sequence>
<dbReference type="Proteomes" id="UP000030706">
    <property type="component" value="Unassembled WGS sequence"/>
</dbReference>
<keyword evidence="2" id="KW-1185">Reference proteome</keyword>
<organism evidence="1 2">
    <name type="scientific">Aureobasidium pullulans EXF-150</name>
    <dbReference type="NCBI Taxonomy" id="1043002"/>
    <lineage>
        <taxon>Eukaryota</taxon>
        <taxon>Fungi</taxon>
        <taxon>Dikarya</taxon>
        <taxon>Ascomycota</taxon>
        <taxon>Pezizomycotina</taxon>
        <taxon>Dothideomycetes</taxon>
        <taxon>Dothideomycetidae</taxon>
        <taxon>Dothideales</taxon>
        <taxon>Saccotheciaceae</taxon>
        <taxon>Aureobasidium</taxon>
    </lineage>
</organism>
<evidence type="ECO:0000313" key="1">
    <source>
        <dbReference type="EMBL" id="KEQ87542.1"/>
    </source>
</evidence>